<dbReference type="Pfam" id="PF13439">
    <property type="entry name" value="Glyco_transf_4"/>
    <property type="match status" value="1"/>
</dbReference>
<dbReference type="GO" id="GO:0016757">
    <property type="term" value="F:glycosyltransferase activity"/>
    <property type="evidence" value="ECO:0007669"/>
    <property type="project" value="InterPro"/>
</dbReference>
<feature type="domain" description="Glycosyl transferase family 1" evidence="3">
    <location>
        <begin position="175"/>
        <end position="330"/>
    </location>
</feature>
<dbReference type="InterPro" id="IPR013149">
    <property type="entry name" value="ADH-like_C"/>
</dbReference>
<evidence type="ECO:0000259" key="3">
    <source>
        <dbReference type="Pfam" id="PF00534"/>
    </source>
</evidence>
<dbReference type="Gene3D" id="3.40.50.720">
    <property type="entry name" value="NAD(P)-binding Rossmann-like Domain"/>
    <property type="match status" value="2"/>
</dbReference>
<protein>
    <submittedName>
        <fullName evidence="7">Glycosyl transferase family 1</fullName>
    </submittedName>
</protein>
<dbReference type="CDD" id="cd03801">
    <property type="entry name" value="GT4_PimA-like"/>
    <property type="match status" value="1"/>
</dbReference>
<evidence type="ECO:0000259" key="2">
    <source>
        <dbReference type="Pfam" id="PF00107"/>
    </source>
</evidence>
<dbReference type="Pfam" id="PF22725">
    <property type="entry name" value="GFO_IDH_MocA_C3"/>
    <property type="match status" value="1"/>
</dbReference>
<dbReference type="Gene3D" id="3.90.180.10">
    <property type="entry name" value="Medium-chain alcohol dehydrogenases, catalytic domain"/>
    <property type="match status" value="1"/>
</dbReference>
<organism evidence="7">
    <name type="scientific">Rhizobium leguminosarum</name>
    <dbReference type="NCBI Taxonomy" id="384"/>
    <lineage>
        <taxon>Bacteria</taxon>
        <taxon>Pseudomonadati</taxon>
        <taxon>Pseudomonadota</taxon>
        <taxon>Alphaproteobacteria</taxon>
        <taxon>Hyphomicrobiales</taxon>
        <taxon>Rhizobiaceae</taxon>
        <taxon>Rhizobium/Agrobacterium group</taxon>
        <taxon>Rhizobium</taxon>
    </lineage>
</organism>
<name>A0A179BCN4_RHILE</name>
<dbReference type="SUPFAM" id="SSF53756">
    <property type="entry name" value="UDP-Glycosyltransferase/glycogen phosphorylase"/>
    <property type="match status" value="1"/>
</dbReference>
<dbReference type="Gene3D" id="3.40.50.2000">
    <property type="entry name" value="Glycogen Phosphorylase B"/>
    <property type="match status" value="2"/>
</dbReference>
<gene>
    <name evidence="7" type="ORF">A4U53_06690</name>
</gene>
<evidence type="ECO:0000259" key="6">
    <source>
        <dbReference type="Pfam" id="PF22725"/>
    </source>
</evidence>
<keyword evidence="7" id="KW-0808">Transferase</keyword>
<dbReference type="PANTHER" id="PTHR43249">
    <property type="entry name" value="UDP-N-ACETYL-2-AMINO-2-DEOXY-D-GLUCURONATE OXIDASE"/>
    <property type="match status" value="1"/>
</dbReference>
<evidence type="ECO:0000259" key="4">
    <source>
        <dbReference type="Pfam" id="PF01408"/>
    </source>
</evidence>
<accession>A0A179BCN4</accession>
<evidence type="ECO:0000256" key="1">
    <source>
        <dbReference type="SAM" id="MobiDB-lite"/>
    </source>
</evidence>
<reference evidence="7" key="1">
    <citation type="submission" date="2016-04" db="EMBL/GenBank/DDBJ databases">
        <title>Fast-growing isolate from the root nodules of Vavilovia formosa.</title>
        <authorList>
            <person name="Kimeklis A."/>
            <person name="Safronova V."/>
            <person name="Belimov A."/>
            <person name="Andronov E."/>
        </authorList>
    </citation>
    <scope>NUCLEOTIDE SEQUENCE [LARGE SCALE GENOMIC DNA]</scope>
    <source>
        <strain evidence="7">Vaf-46</strain>
    </source>
</reference>
<dbReference type="InterPro" id="IPR001296">
    <property type="entry name" value="Glyco_trans_1"/>
</dbReference>
<dbReference type="PANTHER" id="PTHR43249:SF1">
    <property type="entry name" value="D-GLUCOSIDE 3-DEHYDROGENASE"/>
    <property type="match status" value="1"/>
</dbReference>
<feature type="compositionally biased region" description="Pro residues" evidence="1">
    <location>
        <begin position="706"/>
        <end position="716"/>
    </location>
</feature>
<dbReference type="Pfam" id="PF00107">
    <property type="entry name" value="ADH_zinc_N"/>
    <property type="match status" value="1"/>
</dbReference>
<dbReference type="InterPro" id="IPR000683">
    <property type="entry name" value="Gfo/Idh/MocA-like_OxRdtase_N"/>
</dbReference>
<dbReference type="Pfam" id="PF00534">
    <property type="entry name" value="Glycos_transf_1"/>
    <property type="match status" value="1"/>
</dbReference>
<dbReference type="AlphaFoldDB" id="A0A179BCN4"/>
<dbReference type="Gene3D" id="3.30.360.10">
    <property type="entry name" value="Dihydrodipicolinate Reductase, domain 2"/>
    <property type="match status" value="1"/>
</dbReference>
<evidence type="ECO:0000313" key="7">
    <source>
        <dbReference type="EMBL" id="OAP89139.1"/>
    </source>
</evidence>
<evidence type="ECO:0000259" key="5">
    <source>
        <dbReference type="Pfam" id="PF13439"/>
    </source>
</evidence>
<dbReference type="GO" id="GO:0000166">
    <property type="term" value="F:nucleotide binding"/>
    <property type="evidence" value="ECO:0007669"/>
    <property type="project" value="InterPro"/>
</dbReference>
<dbReference type="InterPro" id="IPR036291">
    <property type="entry name" value="NAD(P)-bd_dom_sf"/>
</dbReference>
<feature type="domain" description="Gfo/Idh/MocA-like oxidoreductase N-terminal" evidence="4">
    <location>
        <begin position="374"/>
        <end position="491"/>
    </location>
</feature>
<dbReference type="SUPFAM" id="SSF51735">
    <property type="entry name" value="NAD(P)-binding Rossmann-fold domains"/>
    <property type="match status" value="2"/>
</dbReference>
<dbReference type="InterPro" id="IPR028098">
    <property type="entry name" value="Glyco_trans_4-like_N"/>
</dbReference>
<dbReference type="InterPro" id="IPR052515">
    <property type="entry name" value="Gfo/Idh/MocA_Oxidoreductase"/>
</dbReference>
<dbReference type="EMBL" id="LWBS01000439">
    <property type="protein sequence ID" value="OAP89139.1"/>
    <property type="molecule type" value="Genomic_DNA"/>
</dbReference>
<feature type="domain" description="GFO/IDH/MocA-like oxidoreductase" evidence="6">
    <location>
        <begin position="517"/>
        <end position="611"/>
    </location>
</feature>
<dbReference type="SUPFAM" id="SSF55347">
    <property type="entry name" value="Glyceraldehyde-3-phosphate dehydrogenase-like, C-terminal domain"/>
    <property type="match status" value="1"/>
</dbReference>
<dbReference type="InterPro" id="IPR055170">
    <property type="entry name" value="GFO_IDH_MocA-like_dom"/>
</dbReference>
<proteinExistence type="predicted"/>
<feature type="domain" description="Alcohol dehydrogenase-like C-terminal" evidence="2">
    <location>
        <begin position="898"/>
        <end position="999"/>
    </location>
</feature>
<comment type="caution">
    <text evidence="7">The sequence shown here is derived from an EMBL/GenBank/DDBJ whole genome shotgun (WGS) entry which is preliminary data.</text>
</comment>
<sequence length="1082" mass="118073">MTKKPHVTLATDSFDPSGMGEHMLALGRGLSERWNVTIAVMSGDPTGLLVRAARGGLAIKLIRDTDEFHEWLSRSSVDILHVHAGIGWEGHDLAAAADARAISIIRTEHLPYLLNDPEQIECYRRETERLAHIIVVSEASRQSFREARVAPSRLTVVRNGIFPLLPVRSATDFSQELGLVGKTVLLTVARFTEQKDQASLVRALPAVLEDNPSVVLLLVGTGPEEERVRALVTDLDLADHVQFLGHRTDVAEVMAIADLFILPSHFEGLPLAVLEAMSLAVPVIATRIGGTVEALGDDHPYFTQPGNPAAIAAVINHALADPDRLAASGRAGLERFKRDFSVFRMAAETGAVYERFLTQPGNQTQKDTSMEKTRLGFIGVGGIARRHLDILASFEDVELVAFADPDLGRADEAAMRFGARSFAHHREMLDTQQLDAVYICIPPFAHGEPERDLIQRNMPFFVEKPVSLGLAQAEDIAAGVASANLVTAVGYHWRYLDIVDEAKSLLADNPAQLLSGYWLDSTPPPEWWWKEGKSGGQMVEQATHLLDLAKWLIGDVTEVYGRAGYKDRPEFPGLDVPTVTTASLTFETGVVANIASTCLLGWSHRVGLHIFADRLAIELTDREIMVDVGRGRPVRTADGDPVWREDRDFIDAVRGGENRIRCPYGDAIATHQLALAVMSSARSGSVVHLDPSGIRRTQPAPLQRQPRPPAPAPQGLPPGHRKIRSLGVEAPGRAYFFDYEEGPPADGHLRLDTLFTGLSAGTELTFLKHTNPYFRSRFDGGRGVFIEDEPDLHYPVPFLGYMEVARVSQSRAHGFSEGAVLAASYGHKTGHTADPFRDLLVQMPPELDPLLGIFVAQMGPIAANGILHADAETFGANVPALGAGVAGRPVIVLGAGTVGLMTALFARMLGASDVVITDTSDFRRKKAEAMGLTAMTEDRAWQHAKARWHDGTMGRGADLAFQTRAHAGSLHTALKALRPQGTVIDLAFYQHGADALRLGEEFHHNGLNIRCAQINRVPRGLAPLWDRHRLARATVDLLTSDGTTIREHMVTHVVPIDEAPSFLADLVENRPEFLQVVFKVGE</sequence>
<dbReference type="CDD" id="cd08255">
    <property type="entry name" value="2-desacetyl-2-hydroxyethyl_bacteriochlorophyllide_like"/>
    <property type="match status" value="1"/>
</dbReference>
<feature type="domain" description="Glycosyltransferase subfamily 4-like N-terminal" evidence="5">
    <location>
        <begin position="17"/>
        <end position="161"/>
    </location>
</feature>
<dbReference type="Pfam" id="PF01408">
    <property type="entry name" value="GFO_IDH_MocA"/>
    <property type="match status" value="1"/>
</dbReference>
<feature type="region of interest" description="Disordered" evidence="1">
    <location>
        <begin position="687"/>
        <end position="721"/>
    </location>
</feature>